<reference evidence="2 3" key="1">
    <citation type="journal article" date="2018" name="PLoS Genet.">
        <title>Population sequencing reveals clonal diversity and ancestral inbreeding in the grapevine cultivar Chardonnay.</title>
        <authorList>
            <person name="Roach M.J."/>
            <person name="Johnson D.L."/>
            <person name="Bohlmann J."/>
            <person name="van Vuuren H.J."/>
            <person name="Jones S.J."/>
            <person name="Pretorius I.S."/>
            <person name="Schmidt S.A."/>
            <person name="Borneman A.R."/>
        </authorList>
    </citation>
    <scope>NUCLEOTIDE SEQUENCE [LARGE SCALE GENOMIC DNA]</scope>
    <source>
        <strain evidence="3">cv. Chardonnay</strain>
        <tissue evidence="2">Leaf</tissue>
    </source>
</reference>
<dbReference type="AlphaFoldDB" id="A0A438IHJ3"/>
<evidence type="ECO:0000256" key="1">
    <source>
        <dbReference type="SAM" id="MobiDB-lite"/>
    </source>
</evidence>
<proteinExistence type="predicted"/>
<sequence length="251" mass="27033">MEMSKAQGKRTLMEEEEEDDEDTVGLGFGEDEKKKKAVTLTNKKGSGGAGSTPPSCQVDNCTVTCPSQKIPQAAQAKPCNFIGQDTAAPSPTNAHCTTAMMEPSVGVALGACRSSYHDGFSFVALFTCITALVLFHELSEFDDTKRSCRRRLADTTSGAAKVHLNLMGKAPAEREDPSSKGRTKLQQALKTPSQGRDARKVLALFTKPCSSKLLALGKFQDIGFSAATPLHLQQPRKSHFLPWCELLAAKI</sequence>
<name>A0A438IHJ3_VITVI</name>
<dbReference type="EMBL" id="QGNW01000111">
    <property type="protein sequence ID" value="RVW95909.1"/>
    <property type="molecule type" value="Genomic_DNA"/>
</dbReference>
<dbReference type="Proteomes" id="UP000288805">
    <property type="component" value="Unassembled WGS sequence"/>
</dbReference>
<dbReference type="GO" id="GO:0003677">
    <property type="term" value="F:DNA binding"/>
    <property type="evidence" value="ECO:0007669"/>
    <property type="project" value="InterPro"/>
</dbReference>
<feature type="region of interest" description="Disordered" evidence="1">
    <location>
        <begin position="1"/>
        <end position="52"/>
    </location>
</feature>
<gene>
    <name evidence="2" type="ORF">CK203_025783</name>
</gene>
<protein>
    <submittedName>
        <fullName evidence="2">Uncharacterized protein</fullName>
    </submittedName>
</protein>
<feature type="compositionally biased region" description="Polar residues" evidence="1">
    <location>
        <begin position="184"/>
        <end position="194"/>
    </location>
</feature>
<accession>A0A438IHJ3</accession>
<feature type="region of interest" description="Disordered" evidence="1">
    <location>
        <begin position="170"/>
        <end position="194"/>
    </location>
</feature>
<evidence type="ECO:0000313" key="3">
    <source>
        <dbReference type="Proteomes" id="UP000288805"/>
    </source>
</evidence>
<dbReference type="SUPFAM" id="SSF103612">
    <property type="entry name" value="SBT domain"/>
    <property type="match status" value="1"/>
</dbReference>
<organism evidence="2 3">
    <name type="scientific">Vitis vinifera</name>
    <name type="common">Grape</name>
    <dbReference type="NCBI Taxonomy" id="29760"/>
    <lineage>
        <taxon>Eukaryota</taxon>
        <taxon>Viridiplantae</taxon>
        <taxon>Streptophyta</taxon>
        <taxon>Embryophyta</taxon>
        <taxon>Tracheophyta</taxon>
        <taxon>Spermatophyta</taxon>
        <taxon>Magnoliopsida</taxon>
        <taxon>eudicotyledons</taxon>
        <taxon>Gunneridae</taxon>
        <taxon>Pentapetalae</taxon>
        <taxon>rosids</taxon>
        <taxon>Vitales</taxon>
        <taxon>Vitaceae</taxon>
        <taxon>Viteae</taxon>
        <taxon>Vitis</taxon>
    </lineage>
</organism>
<dbReference type="GO" id="GO:0005634">
    <property type="term" value="C:nucleus"/>
    <property type="evidence" value="ECO:0007669"/>
    <property type="project" value="InterPro"/>
</dbReference>
<dbReference type="InterPro" id="IPR036893">
    <property type="entry name" value="SBP_sf"/>
</dbReference>
<feature type="compositionally biased region" description="Acidic residues" evidence="1">
    <location>
        <begin position="14"/>
        <end position="23"/>
    </location>
</feature>
<comment type="caution">
    <text evidence="2">The sequence shown here is derived from an EMBL/GenBank/DDBJ whole genome shotgun (WGS) entry which is preliminary data.</text>
</comment>
<evidence type="ECO:0000313" key="2">
    <source>
        <dbReference type="EMBL" id="RVW95909.1"/>
    </source>
</evidence>